<accession>A0ABV5UZ77</accession>
<keyword evidence="6" id="KW-1185">Reference proteome</keyword>
<dbReference type="PROSITE" id="PS00045">
    <property type="entry name" value="HISTONE_LIKE"/>
    <property type="match status" value="1"/>
</dbReference>
<feature type="region of interest" description="Disordered" evidence="4">
    <location>
        <begin position="54"/>
        <end position="77"/>
    </location>
</feature>
<evidence type="ECO:0000256" key="1">
    <source>
        <dbReference type="ARBA" id="ARBA00023067"/>
    </source>
</evidence>
<evidence type="ECO:0000256" key="2">
    <source>
        <dbReference type="ARBA" id="ARBA00023125"/>
    </source>
</evidence>
<dbReference type="Proteomes" id="UP001589613">
    <property type="component" value="Unassembled WGS sequence"/>
</dbReference>
<feature type="compositionally biased region" description="Basic and acidic residues" evidence="4">
    <location>
        <begin position="262"/>
        <end position="273"/>
    </location>
</feature>
<feature type="region of interest" description="Disordered" evidence="4">
    <location>
        <begin position="92"/>
        <end position="286"/>
    </location>
</feature>
<name>A0ABV5UZ77_9MICO</name>
<organism evidence="5 6">
    <name type="scientific">Ornithinimicrobium kibberense</name>
    <dbReference type="NCBI Taxonomy" id="282060"/>
    <lineage>
        <taxon>Bacteria</taxon>
        <taxon>Bacillati</taxon>
        <taxon>Actinomycetota</taxon>
        <taxon>Actinomycetes</taxon>
        <taxon>Micrococcales</taxon>
        <taxon>Ornithinimicrobiaceae</taxon>
        <taxon>Ornithinimicrobium</taxon>
    </lineage>
</organism>
<gene>
    <name evidence="5" type="ORF">ACFFN0_01855</name>
</gene>
<evidence type="ECO:0000256" key="4">
    <source>
        <dbReference type="SAM" id="MobiDB-lite"/>
    </source>
</evidence>
<feature type="compositionally biased region" description="Basic residues" evidence="4">
    <location>
        <begin position="274"/>
        <end position="286"/>
    </location>
</feature>
<dbReference type="InterPro" id="IPR020816">
    <property type="entry name" value="Histone-like_DNA-bd_CS"/>
</dbReference>
<dbReference type="EMBL" id="JBHMAX010000002">
    <property type="protein sequence ID" value="MFB9730783.1"/>
    <property type="molecule type" value="Genomic_DNA"/>
</dbReference>
<comment type="similarity">
    <text evidence="3">Belongs to the bacterial histone-like protein family.</text>
</comment>
<dbReference type="InterPro" id="IPR010992">
    <property type="entry name" value="IHF-like_DNA-bd_dom_sf"/>
</dbReference>
<dbReference type="PANTHER" id="PTHR33175">
    <property type="entry name" value="DNA-BINDING PROTEIN HU"/>
    <property type="match status" value="1"/>
</dbReference>
<sequence>MNKVELIEALAPRLGGRQLAAMAVEALVDAVLREVAAGGTVGITGFGTFEKVDRAPRTGRNPHTGAPVPIAATSSPRFRPGAYFKEVVADPDRLPTDGLAGVRVGSHGEMADPEPASRPSSVRRTAAQGRPDEGRQGSRRTVNPGTDDADRGPKVPRRRRAASGTPATVRARQDEDRRPTGDASAGAADAAKASAPARDRTPAGGQDITMGMITAKKAELARVKNDDVVAVDEASGKKAQGKGKDKDRRTKDKPGKGSGKGKGKDGKVKDGKKGKAGSRKKASKGS</sequence>
<dbReference type="Gene3D" id="4.10.520.10">
    <property type="entry name" value="IHF-like DNA-binding proteins"/>
    <property type="match status" value="1"/>
</dbReference>
<evidence type="ECO:0000313" key="6">
    <source>
        <dbReference type="Proteomes" id="UP001589613"/>
    </source>
</evidence>
<dbReference type="SMART" id="SM00411">
    <property type="entry name" value="BHL"/>
    <property type="match status" value="1"/>
</dbReference>
<evidence type="ECO:0000313" key="5">
    <source>
        <dbReference type="EMBL" id="MFB9730783.1"/>
    </source>
</evidence>
<comment type="caution">
    <text evidence="5">The sequence shown here is derived from an EMBL/GenBank/DDBJ whole genome shotgun (WGS) entry which is preliminary data.</text>
</comment>
<keyword evidence="1" id="KW-0226">DNA condensation</keyword>
<dbReference type="InterPro" id="IPR000119">
    <property type="entry name" value="Hist_DNA-bd"/>
</dbReference>
<proteinExistence type="inferred from homology"/>
<dbReference type="GO" id="GO:0003677">
    <property type="term" value="F:DNA binding"/>
    <property type="evidence" value="ECO:0007669"/>
    <property type="project" value="UniProtKB-KW"/>
</dbReference>
<dbReference type="RefSeq" id="WP_202876582.1">
    <property type="nucleotide sequence ID" value="NZ_JBHMAX010000002.1"/>
</dbReference>
<evidence type="ECO:0000256" key="3">
    <source>
        <dbReference type="RuleBase" id="RU003939"/>
    </source>
</evidence>
<keyword evidence="2 5" id="KW-0238">DNA-binding</keyword>
<dbReference type="SUPFAM" id="SSF47729">
    <property type="entry name" value="IHF-like DNA-binding proteins"/>
    <property type="match status" value="1"/>
</dbReference>
<feature type="compositionally biased region" description="Basic and acidic residues" evidence="4">
    <location>
        <begin position="171"/>
        <end position="180"/>
    </location>
</feature>
<dbReference type="CDD" id="cd13831">
    <property type="entry name" value="HU"/>
    <property type="match status" value="1"/>
</dbReference>
<feature type="compositionally biased region" description="Basic and acidic residues" evidence="4">
    <location>
        <begin position="242"/>
        <end position="255"/>
    </location>
</feature>
<reference evidence="5 6" key="1">
    <citation type="submission" date="2024-09" db="EMBL/GenBank/DDBJ databases">
        <authorList>
            <person name="Sun Q."/>
            <person name="Mori K."/>
        </authorList>
    </citation>
    <scope>NUCLEOTIDE SEQUENCE [LARGE SCALE GENOMIC DNA]</scope>
    <source>
        <strain evidence="5 6">JCM 12763</strain>
    </source>
</reference>
<feature type="compositionally biased region" description="Basic and acidic residues" evidence="4">
    <location>
        <begin position="216"/>
        <end position="227"/>
    </location>
</feature>
<protein>
    <submittedName>
        <fullName evidence="5">HU family DNA-binding protein</fullName>
    </submittedName>
</protein>
<dbReference type="PRINTS" id="PR01727">
    <property type="entry name" value="DNABINDINGHU"/>
</dbReference>
<feature type="compositionally biased region" description="Low complexity" evidence="4">
    <location>
        <begin position="181"/>
        <end position="196"/>
    </location>
</feature>
<dbReference type="PANTHER" id="PTHR33175:SF3">
    <property type="entry name" value="DNA-BINDING PROTEIN HU-BETA"/>
    <property type="match status" value="1"/>
</dbReference>
<dbReference type="Pfam" id="PF00216">
    <property type="entry name" value="Bac_DNA_binding"/>
    <property type="match status" value="1"/>
</dbReference>